<evidence type="ECO:0000313" key="1">
    <source>
        <dbReference type="EMBL" id="GGF21393.1"/>
    </source>
</evidence>
<reference evidence="2" key="1">
    <citation type="journal article" date="2019" name="Int. J. Syst. Evol. Microbiol.">
        <title>The Global Catalogue of Microorganisms (GCM) 10K type strain sequencing project: providing services to taxonomists for standard genome sequencing and annotation.</title>
        <authorList>
            <consortium name="The Broad Institute Genomics Platform"/>
            <consortium name="The Broad Institute Genome Sequencing Center for Infectious Disease"/>
            <person name="Wu L."/>
            <person name="Ma J."/>
        </authorList>
    </citation>
    <scope>NUCLEOTIDE SEQUENCE [LARGE SCALE GENOMIC DNA]</scope>
    <source>
        <strain evidence="2">CGMCC 1.16060</strain>
    </source>
</reference>
<accession>A0ABQ1UP49</accession>
<dbReference type="EMBL" id="BMKP01000008">
    <property type="protein sequence ID" value="GGF21393.1"/>
    <property type="molecule type" value="Genomic_DNA"/>
</dbReference>
<proteinExistence type="predicted"/>
<gene>
    <name evidence="1" type="ORF">GCM10011518_33210</name>
</gene>
<sequence length="91" mass="10683">MNKYHKLKVNSKLNFMKDKTDADKLHMKLSDLAAQYRSSLEGSAEHYESLKEYYEVFHELVKQSGGIVGLDPDAELPDRLMPKEYVEYWLK</sequence>
<comment type="caution">
    <text evidence="1">The sequence shown here is derived from an EMBL/GenBank/DDBJ whole genome shotgun (WGS) entry which is preliminary data.</text>
</comment>
<protein>
    <submittedName>
        <fullName evidence="1">Uncharacterized protein</fullName>
    </submittedName>
</protein>
<name>A0ABQ1UP49_9FLAO</name>
<evidence type="ECO:0000313" key="2">
    <source>
        <dbReference type="Proteomes" id="UP000655016"/>
    </source>
</evidence>
<organism evidence="1 2">
    <name type="scientific">Flavobacterium limi</name>
    <dbReference type="NCBI Taxonomy" id="2045105"/>
    <lineage>
        <taxon>Bacteria</taxon>
        <taxon>Pseudomonadati</taxon>
        <taxon>Bacteroidota</taxon>
        <taxon>Flavobacteriia</taxon>
        <taxon>Flavobacteriales</taxon>
        <taxon>Flavobacteriaceae</taxon>
        <taxon>Flavobacterium</taxon>
    </lineage>
</organism>
<keyword evidence="2" id="KW-1185">Reference proteome</keyword>
<dbReference type="Proteomes" id="UP000655016">
    <property type="component" value="Unassembled WGS sequence"/>
</dbReference>